<dbReference type="EMBL" id="VXBS01002338">
    <property type="protein sequence ID" value="NXO77415.1"/>
    <property type="molecule type" value="Genomic_DNA"/>
</dbReference>
<evidence type="ECO:0000256" key="5">
    <source>
        <dbReference type="SAM" id="MobiDB-lite"/>
    </source>
</evidence>
<evidence type="ECO:0000256" key="4">
    <source>
        <dbReference type="SAM" id="Coils"/>
    </source>
</evidence>
<dbReference type="InterPro" id="IPR036872">
    <property type="entry name" value="CH_dom_sf"/>
</dbReference>
<keyword evidence="2 4" id="KW-0175">Coiled coil</keyword>
<dbReference type="PANTHER" id="PTHR23167:SF37">
    <property type="entry name" value="SMOOTHELIN-LIKE PROTEIN 2"/>
    <property type="match status" value="1"/>
</dbReference>
<feature type="region of interest" description="Disordered" evidence="5">
    <location>
        <begin position="274"/>
        <end position="300"/>
    </location>
</feature>
<organism evidence="7 8">
    <name type="scientific">Sitta europaea</name>
    <name type="common">Eurasian nuthatch</name>
    <dbReference type="NCBI Taxonomy" id="50251"/>
    <lineage>
        <taxon>Eukaryota</taxon>
        <taxon>Metazoa</taxon>
        <taxon>Chordata</taxon>
        <taxon>Craniata</taxon>
        <taxon>Vertebrata</taxon>
        <taxon>Euteleostomi</taxon>
        <taxon>Archelosauria</taxon>
        <taxon>Archosauria</taxon>
        <taxon>Dinosauria</taxon>
        <taxon>Saurischia</taxon>
        <taxon>Theropoda</taxon>
        <taxon>Coelurosauria</taxon>
        <taxon>Aves</taxon>
        <taxon>Neognathae</taxon>
        <taxon>Neoaves</taxon>
        <taxon>Telluraves</taxon>
        <taxon>Australaves</taxon>
        <taxon>Passeriformes</taxon>
        <taxon>Sittidae</taxon>
        <taxon>Sitta</taxon>
    </lineage>
</organism>
<dbReference type="SMART" id="SM00033">
    <property type="entry name" value="CH"/>
    <property type="match status" value="1"/>
</dbReference>
<dbReference type="Pfam" id="PF00307">
    <property type="entry name" value="CH"/>
    <property type="match status" value="1"/>
</dbReference>
<name>A0A7L1UWP3_SITEU</name>
<gene>
    <name evidence="7" type="primary">Smtnl2</name>
    <name evidence="7" type="ORF">SITEUR_R03954</name>
</gene>
<comment type="similarity">
    <text evidence="3">Belongs to the smoothelin family.</text>
</comment>
<dbReference type="FunFam" id="1.10.418.10:FF:000009">
    <property type="entry name" value="smoothelin isoform X2"/>
    <property type="match status" value="1"/>
</dbReference>
<comment type="caution">
    <text evidence="7">The sequence shown here is derived from an EMBL/GenBank/DDBJ whole genome shotgun (WGS) entry which is preliminary data.</text>
</comment>
<evidence type="ECO:0000259" key="6">
    <source>
        <dbReference type="PROSITE" id="PS50021"/>
    </source>
</evidence>
<dbReference type="PANTHER" id="PTHR23167">
    <property type="entry name" value="CALPONIN HOMOLOGY DOMAIN-CONTAINING PROTEIN DDB_G0272472-RELATED"/>
    <property type="match status" value="1"/>
</dbReference>
<dbReference type="Gene3D" id="1.10.418.10">
    <property type="entry name" value="Calponin-like domain"/>
    <property type="match status" value="1"/>
</dbReference>
<dbReference type="Proteomes" id="UP000583915">
    <property type="component" value="Unassembled WGS sequence"/>
</dbReference>
<evidence type="ECO:0000313" key="7">
    <source>
        <dbReference type="EMBL" id="NXO77415.1"/>
    </source>
</evidence>
<dbReference type="SUPFAM" id="SSF47576">
    <property type="entry name" value="Calponin-homology domain, CH-domain"/>
    <property type="match status" value="1"/>
</dbReference>
<feature type="coiled-coil region" evidence="4">
    <location>
        <begin position="63"/>
        <end position="90"/>
    </location>
</feature>
<keyword evidence="1" id="KW-0597">Phosphoprotein</keyword>
<feature type="non-terminal residue" evidence="7">
    <location>
        <position position="462"/>
    </location>
</feature>
<evidence type="ECO:0000313" key="8">
    <source>
        <dbReference type="Proteomes" id="UP000583915"/>
    </source>
</evidence>
<dbReference type="InterPro" id="IPR001715">
    <property type="entry name" value="CH_dom"/>
</dbReference>
<feature type="region of interest" description="Disordered" evidence="5">
    <location>
        <begin position="101"/>
        <end position="125"/>
    </location>
</feature>
<reference evidence="7 8" key="1">
    <citation type="submission" date="2019-09" db="EMBL/GenBank/DDBJ databases">
        <title>Bird 10,000 Genomes (B10K) Project - Family phase.</title>
        <authorList>
            <person name="Zhang G."/>
        </authorList>
    </citation>
    <scope>NUCLEOTIDE SEQUENCE [LARGE SCALE GENOMIC DNA]</scope>
    <source>
        <strain evidence="7">B10K-DU-002-25</strain>
        <tissue evidence="7">Muscle</tissue>
    </source>
</reference>
<sequence length="462" mass="50794">MAGETEDLHGREARTVCDSLGRYEDTLQGAVREIRVDIQLFKQGVGRQVEEVLRLASPLAHAVSELRQENRRLRVQLERLSRQVEALGRSAGLPHEWMNEAAESPGAVGPGSPGQSSADGTLSGHAKLAVAGRSQSVDLGDHQKPEFRRVFSSPIIENGHRSSSSGQAKVPHELTCFQMSESSSLEAHAPAVTLQMPHLPVTAVTRTSEKFSGENICPIGTTNTSCLLGQDKSTNTMGVKSSNQPVSALIHLFCFYIENDISVTKSVSTVNHGLHSGAKTGESAPGSHSPPAAPRPLQRRRELVRSQTLPRTAGTQARKALFEKLERDDGKGKGESRAKLKRSLSFGVASASSIKQILLDWCRSKTMGYKHIDLQNFSSSWNDGMAFCALVHSFFPEAFDYNKLDPANRKQNFELAFTTAEKMAHCDRLIEVEDMMVMGHKPDPMCVFTYVQALYSHLRRFE</sequence>
<evidence type="ECO:0000256" key="3">
    <source>
        <dbReference type="ARBA" id="ARBA00061655"/>
    </source>
</evidence>
<evidence type="ECO:0000256" key="2">
    <source>
        <dbReference type="ARBA" id="ARBA00023054"/>
    </source>
</evidence>
<feature type="non-terminal residue" evidence="7">
    <location>
        <position position="1"/>
    </location>
</feature>
<evidence type="ECO:0000256" key="1">
    <source>
        <dbReference type="ARBA" id="ARBA00022553"/>
    </source>
</evidence>
<proteinExistence type="inferred from homology"/>
<keyword evidence="8" id="KW-1185">Reference proteome</keyword>
<dbReference type="PROSITE" id="PS50021">
    <property type="entry name" value="CH"/>
    <property type="match status" value="1"/>
</dbReference>
<accession>A0A7L1UWP3</accession>
<dbReference type="InterPro" id="IPR050540">
    <property type="entry name" value="F-actin_Monoox_Mical"/>
</dbReference>
<protein>
    <submittedName>
        <fullName evidence="7">SMTL2 protein</fullName>
    </submittedName>
</protein>
<dbReference type="AlphaFoldDB" id="A0A7L1UWP3"/>
<feature type="domain" description="Calponin-homology (CH)" evidence="6">
    <location>
        <begin position="352"/>
        <end position="459"/>
    </location>
</feature>